<evidence type="ECO:0000256" key="1">
    <source>
        <dbReference type="SAM" id="Coils"/>
    </source>
</evidence>
<accession>Q0B0U0</accession>
<dbReference type="RefSeq" id="WP_011639525.1">
    <property type="nucleotide sequence ID" value="NC_008346.1"/>
</dbReference>
<proteinExistence type="predicted"/>
<feature type="coiled-coil region" evidence="1">
    <location>
        <begin position="167"/>
        <end position="236"/>
    </location>
</feature>
<dbReference type="KEGG" id="swo:Swol_0056"/>
<keyword evidence="1" id="KW-0175">Coiled coil</keyword>
<dbReference type="EMBL" id="CP000448">
    <property type="protein sequence ID" value="ABI67414.1"/>
    <property type="molecule type" value="Genomic_DNA"/>
</dbReference>
<dbReference type="AlphaFoldDB" id="Q0B0U0"/>
<dbReference type="Proteomes" id="UP000001968">
    <property type="component" value="Chromosome"/>
</dbReference>
<dbReference type="HOGENOM" id="CLU_1004472_0_0_9"/>
<protein>
    <submittedName>
        <fullName evidence="2">Uncharacterized protein</fullName>
    </submittedName>
</protein>
<gene>
    <name evidence="2" type="ordered locus">Swol_0056</name>
</gene>
<dbReference type="OrthoDB" id="2079591at2"/>
<evidence type="ECO:0000313" key="2">
    <source>
        <dbReference type="EMBL" id="ABI67414.1"/>
    </source>
</evidence>
<reference evidence="3" key="1">
    <citation type="journal article" date="2010" name="Environ. Microbiol.">
        <title>The genome of Syntrophomonas wolfei: new insights into syntrophic metabolism and biohydrogen production.</title>
        <authorList>
            <person name="Sieber J.R."/>
            <person name="Sims D.R."/>
            <person name="Han C."/>
            <person name="Kim E."/>
            <person name="Lykidis A."/>
            <person name="Lapidus A.L."/>
            <person name="McDonnald E."/>
            <person name="Rohlin L."/>
            <person name="Culley D.E."/>
            <person name="Gunsalus R."/>
            <person name="McInerney M.J."/>
        </authorList>
    </citation>
    <scope>NUCLEOTIDE SEQUENCE [LARGE SCALE GENOMIC DNA]</scope>
    <source>
        <strain evidence="3">DSM 2245B / Goettingen</strain>
    </source>
</reference>
<keyword evidence="3" id="KW-1185">Reference proteome</keyword>
<sequence length="277" mass="32812">MGEALSIWSPVVLAELSTPRSFDHHQVYHLDERFQGLEDLRVKLREYIVRKQGNALETLFKLEVFCLLENMDGKMQLVKKEENLRDRVLLQEFDCNLDFDKEPRIDFIGDIKKINWQGGLDGNQLHVILFIDYILMAIRQQVIRLLEQEAELKSSDLRVEGAAQDETVRMEEKNLELRRQLRFYEKNIASLKKGIKKVENRNAVLSRESQQYQLLIEELRRAIQEKEQRLSRYEARLYYEDNQDNVYEEIYSNNEGNERISGNSLGSRVKRLFLNSI</sequence>
<organism evidence="2 3">
    <name type="scientific">Syntrophomonas wolfei subsp. wolfei (strain DSM 2245B / Goettingen)</name>
    <dbReference type="NCBI Taxonomy" id="335541"/>
    <lineage>
        <taxon>Bacteria</taxon>
        <taxon>Bacillati</taxon>
        <taxon>Bacillota</taxon>
        <taxon>Clostridia</taxon>
        <taxon>Eubacteriales</taxon>
        <taxon>Syntrophomonadaceae</taxon>
        <taxon>Syntrophomonas</taxon>
    </lineage>
</organism>
<name>Q0B0U0_SYNWW</name>
<evidence type="ECO:0000313" key="3">
    <source>
        <dbReference type="Proteomes" id="UP000001968"/>
    </source>
</evidence>